<accession>A0A9P9WWT8</accession>
<keyword evidence="3" id="KW-1185">Reference proteome</keyword>
<dbReference type="EMBL" id="JAFIMR010000002">
    <property type="protein sequence ID" value="KAI1880739.1"/>
    <property type="molecule type" value="Genomic_DNA"/>
</dbReference>
<proteinExistence type="predicted"/>
<comment type="caution">
    <text evidence="2">The sequence shown here is derived from an EMBL/GenBank/DDBJ whole genome shotgun (WGS) entry which is preliminary data.</text>
</comment>
<name>A0A9P9WWT8_9PEZI</name>
<gene>
    <name evidence="2" type="ORF">JX265_000979</name>
</gene>
<organism evidence="2 3">
    <name type="scientific">Neoarthrinium moseri</name>
    <dbReference type="NCBI Taxonomy" id="1658444"/>
    <lineage>
        <taxon>Eukaryota</taxon>
        <taxon>Fungi</taxon>
        <taxon>Dikarya</taxon>
        <taxon>Ascomycota</taxon>
        <taxon>Pezizomycotina</taxon>
        <taxon>Sordariomycetes</taxon>
        <taxon>Xylariomycetidae</taxon>
        <taxon>Amphisphaeriales</taxon>
        <taxon>Apiosporaceae</taxon>
        <taxon>Neoarthrinium</taxon>
    </lineage>
</organism>
<protein>
    <submittedName>
        <fullName evidence="2">Uncharacterized protein</fullName>
    </submittedName>
</protein>
<reference evidence="2" key="1">
    <citation type="submission" date="2021-03" db="EMBL/GenBank/DDBJ databases">
        <title>Revisited historic fungal species revealed as producer of novel bioactive compounds through whole genome sequencing and comparative genomics.</title>
        <authorList>
            <person name="Vignolle G.A."/>
            <person name="Hochenegger N."/>
            <person name="Mach R.L."/>
            <person name="Mach-Aigner A.R."/>
            <person name="Javad Rahimi M."/>
            <person name="Salim K.A."/>
            <person name="Chan C.M."/>
            <person name="Lim L.B.L."/>
            <person name="Cai F."/>
            <person name="Druzhinina I.S."/>
            <person name="U'Ren J.M."/>
            <person name="Derntl C."/>
        </authorList>
    </citation>
    <scope>NUCLEOTIDE SEQUENCE</scope>
    <source>
        <strain evidence="2">TUCIM 5799</strain>
    </source>
</reference>
<feature type="compositionally biased region" description="Basic residues" evidence="1">
    <location>
        <begin position="424"/>
        <end position="433"/>
    </location>
</feature>
<sequence>MIWFHPWGRSQNGWEAYAGCTRDSFTSLKISRSHHGEAFKERTASWRRMLVTQPPIRKIGCYMSEVWAGCVPDDSMYRLKILEFPDGLRMGKLYDMAQNWMGSGGGDFFNVFWDVGDFDGLSRLRRYPHGPQGGPPRLAHLVDIILEGHRTVSAKGRICGRVSEERRFNKLYAYPHRKTEGSALEPVTDSGYKPVRSYAGVASDESRGQPQPHHVGAFGVHHQQFIHKQRVVKLSDSTVQLLAQSEISILSLGKRYYLQSKDVPAWPTKKHADDGKMPECKATVQDRPYIPRPSRTQQLFNPKLVPKLTEATPPELQKKRGVADEQLAQLEAERAKKRELERGGIEEERGEMGPHASLHVNNLGVRHLTSKTCGVLHMVLLANTARGAHVQENEADKQVRSIMAPGRQDRPTVVRTHQVDHIKGPKMARHPPLRKPSDGIVPGPQTAGLMIVASRAAQHRTLEVQNEVVPAAQGGETRHRGKDGSVV</sequence>
<dbReference type="AlphaFoldDB" id="A0A9P9WWT8"/>
<evidence type="ECO:0000313" key="2">
    <source>
        <dbReference type="EMBL" id="KAI1880739.1"/>
    </source>
</evidence>
<evidence type="ECO:0000256" key="1">
    <source>
        <dbReference type="SAM" id="MobiDB-lite"/>
    </source>
</evidence>
<evidence type="ECO:0000313" key="3">
    <source>
        <dbReference type="Proteomes" id="UP000829685"/>
    </source>
</evidence>
<dbReference type="Proteomes" id="UP000829685">
    <property type="component" value="Unassembled WGS sequence"/>
</dbReference>
<feature type="region of interest" description="Disordered" evidence="1">
    <location>
        <begin position="409"/>
        <end position="437"/>
    </location>
</feature>
<feature type="compositionally biased region" description="Basic and acidic residues" evidence="1">
    <location>
        <begin position="409"/>
        <end position="423"/>
    </location>
</feature>